<feature type="chain" id="PRO_5011972187" evidence="1">
    <location>
        <begin position="31"/>
        <end position="212"/>
    </location>
</feature>
<dbReference type="AlphaFoldDB" id="A0A261TH46"/>
<dbReference type="EMBL" id="NEVP01000010">
    <property type="protein sequence ID" value="OZI47953.1"/>
    <property type="molecule type" value="Genomic_DNA"/>
</dbReference>
<accession>A0A261TH46</accession>
<comment type="caution">
    <text evidence="2">The sequence shown here is derived from an EMBL/GenBank/DDBJ whole genome shotgun (WGS) entry which is preliminary data.</text>
</comment>
<evidence type="ECO:0000313" key="3">
    <source>
        <dbReference type="Proteomes" id="UP000216913"/>
    </source>
</evidence>
<organism evidence="2 3">
    <name type="scientific">Bordetella genomosp. 5</name>
    <dbReference type="NCBI Taxonomy" id="1395608"/>
    <lineage>
        <taxon>Bacteria</taxon>
        <taxon>Pseudomonadati</taxon>
        <taxon>Pseudomonadota</taxon>
        <taxon>Betaproteobacteria</taxon>
        <taxon>Burkholderiales</taxon>
        <taxon>Alcaligenaceae</taxon>
        <taxon>Bordetella</taxon>
    </lineage>
</organism>
<proteinExistence type="predicted"/>
<feature type="signal peptide" evidence="1">
    <location>
        <begin position="1"/>
        <end position="30"/>
    </location>
</feature>
<gene>
    <name evidence="2" type="ORF">CAL25_16305</name>
</gene>
<keyword evidence="3" id="KW-1185">Reference proteome</keyword>
<evidence type="ECO:0000313" key="2">
    <source>
        <dbReference type="EMBL" id="OZI47953.1"/>
    </source>
</evidence>
<keyword evidence="1" id="KW-0732">Signal</keyword>
<reference evidence="2 3" key="1">
    <citation type="submission" date="2017-05" db="EMBL/GenBank/DDBJ databases">
        <title>Complete and WGS of Bordetella genogroups.</title>
        <authorList>
            <person name="Spilker T."/>
            <person name="LiPuma J."/>
        </authorList>
    </citation>
    <scope>NUCLEOTIDE SEQUENCE [LARGE SCALE GENOMIC DNA]</scope>
    <source>
        <strain evidence="2 3">AU10456</strain>
    </source>
</reference>
<name>A0A261TH46_9BORD</name>
<sequence length="212" mass="22672">MPHTYCVRAIRRVARYAGAVLLASASLAHAAQFNATNASADVLVNARDAAAYLTADNKDALPALEAGKVSVNDVHENWPPEGWPYTLTYAYQNAGGLILVSGVIVSRDAKQARAVFRQTATDLRGDAIKQALALAPLEGLKGWQEDVTAWSAAQGERQTHPSGVVAVMRRGVNVAYVIVLGPAAPKNAAAFKAFLDHKADRMLSFKPELPVR</sequence>
<dbReference type="RefSeq" id="WP_094801778.1">
    <property type="nucleotide sequence ID" value="NZ_NEVP01000010.1"/>
</dbReference>
<protein>
    <submittedName>
        <fullName evidence="2">Uncharacterized protein</fullName>
    </submittedName>
</protein>
<dbReference type="Proteomes" id="UP000216913">
    <property type="component" value="Unassembled WGS sequence"/>
</dbReference>
<evidence type="ECO:0000256" key="1">
    <source>
        <dbReference type="SAM" id="SignalP"/>
    </source>
</evidence>
<dbReference type="OrthoDB" id="9943693at2"/>